<keyword evidence="5" id="KW-0862">Zinc</keyword>
<dbReference type="AlphaFoldDB" id="A0A7I8IA62"/>
<evidence type="ECO:0000313" key="9">
    <source>
        <dbReference type="EMBL" id="CAA2614696.1"/>
    </source>
</evidence>
<keyword evidence="2" id="KW-0479">Metal-binding</keyword>
<name>A0A7I8IA62_SPIIN</name>
<organism evidence="9">
    <name type="scientific">Spirodela intermedia</name>
    <name type="common">Intermediate duckweed</name>
    <dbReference type="NCBI Taxonomy" id="51605"/>
    <lineage>
        <taxon>Eukaryota</taxon>
        <taxon>Viridiplantae</taxon>
        <taxon>Streptophyta</taxon>
        <taxon>Embryophyta</taxon>
        <taxon>Tracheophyta</taxon>
        <taxon>Spermatophyta</taxon>
        <taxon>Magnoliopsida</taxon>
        <taxon>Liliopsida</taxon>
        <taxon>Araceae</taxon>
        <taxon>Lemnoideae</taxon>
        <taxon>Spirodela</taxon>
    </lineage>
</organism>
<keyword evidence="3 6" id="KW-0863">Zinc-finger</keyword>
<dbReference type="PROSITE" id="PS50089">
    <property type="entry name" value="ZF_RING_2"/>
    <property type="match status" value="1"/>
</dbReference>
<keyword evidence="10" id="KW-1185">Reference proteome</keyword>
<evidence type="ECO:0000256" key="4">
    <source>
        <dbReference type="ARBA" id="ARBA00022786"/>
    </source>
</evidence>
<sequence>MRELKCRHAFHRSCMDEWLDYGRSTCPLCRVPLLTPPPPTPTTRRCRRTSPSPSPSSSTAPCSGGREEREMITGGS</sequence>
<dbReference type="Pfam" id="PF12678">
    <property type="entry name" value="zf-rbx1"/>
    <property type="match status" value="1"/>
</dbReference>
<dbReference type="Proteomes" id="UP001189122">
    <property type="component" value="Unassembled WGS sequence"/>
</dbReference>
<evidence type="ECO:0000313" key="10">
    <source>
        <dbReference type="Proteomes" id="UP001189122"/>
    </source>
</evidence>
<feature type="compositionally biased region" description="Basic and acidic residues" evidence="7">
    <location>
        <begin position="65"/>
        <end position="76"/>
    </location>
</feature>
<dbReference type="InterPro" id="IPR024766">
    <property type="entry name" value="Znf_RING_H2"/>
</dbReference>
<evidence type="ECO:0000256" key="6">
    <source>
        <dbReference type="PROSITE-ProRule" id="PRU00175"/>
    </source>
</evidence>
<reference evidence="9 10" key="1">
    <citation type="submission" date="2019-12" db="EMBL/GenBank/DDBJ databases">
        <authorList>
            <person name="Scholz U."/>
            <person name="Mascher M."/>
            <person name="Fiebig A."/>
        </authorList>
    </citation>
    <scope>NUCLEOTIDE SEQUENCE</scope>
</reference>
<feature type="domain" description="RING-type" evidence="8">
    <location>
        <begin position="4"/>
        <end position="30"/>
    </location>
</feature>
<gene>
    <name evidence="9" type="ORF">SI7747_01001070</name>
</gene>
<dbReference type="PANTHER" id="PTHR45969">
    <property type="entry name" value="RING ZINC FINGER PROTEIN-RELATED"/>
    <property type="match status" value="1"/>
</dbReference>
<dbReference type="InterPro" id="IPR001841">
    <property type="entry name" value="Znf_RING"/>
</dbReference>
<evidence type="ECO:0000256" key="3">
    <source>
        <dbReference type="ARBA" id="ARBA00022771"/>
    </source>
</evidence>
<keyword evidence="4" id="KW-0833">Ubl conjugation pathway</keyword>
<accession>A0A7I8IA62</accession>
<dbReference type="EMBL" id="CACRZD030000001">
    <property type="protein sequence ID" value="CAA6654480.1"/>
    <property type="molecule type" value="Genomic_DNA"/>
</dbReference>
<dbReference type="GO" id="GO:0016567">
    <property type="term" value="P:protein ubiquitination"/>
    <property type="evidence" value="ECO:0007669"/>
    <property type="project" value="TreeGrafter"/>
</dbReference>
<evidence type="ECO:0000259" key="8">
    <source>
        <dbReference type="PROSITE" id="PS50089"/>
    </source>
</evidence>
<dbReference type="Gene3D" id="3.30.40.10">
    <property type="entry name" value="Zinc/RING finger domain, C3HC4 (zinc finger)"/>
    <property type="match status" value="1"/>
</dbReference>
<dbReference type="EMBL" id="LR743588">
    <property type="protein sequence ID" value="CAA2614696.1"/>
    <property type="molecule type" value="Genomic_DNA"/>
</dbReference>
<proteinExistence type="predicted"/>
<dbReference type="PANTHER" id="PTHR45969:SF11">
    <property type="entry name" value="RING_U-BOX SUPERFAMILY PROTEIN"/>
    <property type="match status" value="1"/>
</dbReference>
<dbReference type="GO" id="GO:0061630">
    <property type="term" value="F:ubiquitin protein ligase activity"/>
    <property type="evidence" value="ECO:0007669"/>
    <property type="project" value="TreeGrafter"/>
</dbReference>
<dbReference type="InterPro" id="IPR013083">
    <property type="entry name" value="Znf_RING/FYVE/PHD"/>
</dbReference>
<evidence type="ECO:0000256" key="2">
    <source>
        <dbReference type="ARBA" id="ARBA00022723"/>
    </source>
</evidence>
<feature type="region of interest" description="Disordered" evidence="7">
    <location>
        <begin position="37"/>
        <end position="76"/>
    </location>
</feature>
<evidence type="ECO:0000256" key="1">
    <source>
        <dbReference type="ARBA" id="ARBA00004906"/>
    </source>
</evidence>
<dbReference type="SUPFAM" id="SSF57850">
    <property type="entry name" value="RING/U-box"/>
    <property type="match status" value="1"/>
</dbReference>
<feature type="compositionally biased region" description="Low complexity" evidence="7">
    <location>
        <begin position="49"/>
        <end position="63"/>
    </location>
</feature>
<evidence type="ECO:0000256" key="7">
    <source>
        <dbReference type="SAM" id="MobiDB-lite"/>
    </source>
</evidence>
<comment type="pathway">
    <text evidence="1">Protein modification; protein ubiquitination.</text>
</comment>
<protein>
    <recommendedName>
        <fullName evidence="8">RING-type domain-containing protein</fullName>
    </recommendedName>
</protein>
<evidence type="ECO:0000256" key="5">
    <source>
        <dbReference type="ARBA" id="ARBA00022833"/>
    </source>
</evidence>
<dbReference type="GO" id="GO:0008270">
    <property type="term" value="F:zinc ion binding"/>
    <property type="evidence" value="ECO:0007669"/>
    <property type="project" value="UniProtKB-KW"/>
</dbReference>